<gene>
    <name evidence="1" type="ORF">AcdelDRAFT_3226</name>
</gene>
<protein>
    <submittedName>
        <fullName evidence="1">Mg2+ transporter protein, CorA family protein</fullName>
    </submittedName>
</protein>
<evidence type="ECO:0000313" key="2">
    <source>
        <dbReference type="Proteomes" id="UP000003856"/>
    </source>
</evidence>
<dbReference type="AlphaFoldDB" id="C5T8J6"/>
<reference evidence="1 2" key="1">
    <citation type="submission" date="2009-05" db="EMBL/GenBank/DDBJ databases">
        <title>The draft genome of Acidovorax delafieldii 2AN.</title>
        <authorList>
            <consortium name="US DOE Joint Genome Institute (JGI-PGF)"/>
            <person name="Lucas S."/>
            <person name="Copeland A."/>
            <person name="Lapidus A."/>
            <person name="Glavina del Rio T."/>
            <person name="Tice H."/>
            <person name="Bruce D."/>
            <person name="Goodwin L."/>
            <person name="Pitluck S."/>
            <person name="Larimer F."/>
            <person name="Land M.L."/>
            <person name="Hauser L."/>
            <person name="Shelobolina E.S."/>
            <person name="Picardal F."/>
            <person name="Roden E."/>
            <person name="Emerson D."/>
        </authorList>
    </citation>
    <scope>NUCLEOTIDE SEQUENCE [LARGE SCALE GENOMIC DNA]</scope>
    <source>
        <strain evidence="1 2">2AN</strain>
    </source>
</reference>
<organism evidence="1 2">
    <name type="scientific">Acidovorax delafieldii 2AN</name>
    <dbReference type="NCBI Taxonomy" id="573060"/>
    <lineage>
        <taxon>Bacteria</taxon>
        <taxon>Pseudomonadati</taxon>
        <taxon>Pseudomonadota</taxon>
        <taxon>Betaproteobacteria</taxon>
        <taxon>Burkholderiales</taxon>
        <taxon>Comamonadaceae</taxon>
        <taxon>Acidovorax</taxon>
    </lineage>
</organism>
<comment type="caution">
    <text evidence="1">The sequence shown here is derived from an EMBL/GenBank/DDBJ whole genome shotgun (WGS) entry which is preliminary data.</text>
</comment>
<name>C5T8J6_ACIDE</name>
<sequence length="74" mass="8174">MRIFHIHAGGVRELGVLPSEPPRQGFFWIACTREAFGAELGLIQASLQATTGLQLVDLHVSDLLNAQLPSHYDY</sequence>
<proteinExistence type="predicted"/>
<accession>C5T8J6</accession>
<dbReference type="Proteomes" id="UP000003856">
    <property type="component" value="Unassembled WGS sequence"/>
</dbReference>
<feature type="non-terminal residue" evidence="1">
    <location>
        <position position="74"/>
    </location>
</feature>
<evidence type="ECO:0000313" key="1">
    <source>
        <dbReference type="EMBL" id="EER59192.1"/>
    </source>
</evidence>
<keyword evidence="2" id="KW-1185">Reference proteome</keyword>
<dbReference type="EMBL" id="ACQT01000152">
    <property type="protein sequence ID" value="EER59192.1"/>
    <property type="molecule type" value="Genomic_DNA"/>
</dbReference>